<comment type="similarity">
    <text evidence="1">Belongs to the GMC oxidoreductase family.</text>
</comment>
<name>A0A9P6VLH4_9HELO</name>
<comment type="caution">
    <text evidence="4">The sequence shown here is derived from an EMBL/GenBank/DDBJ whole genome shotgun (WGS) entry which is preliminary data.</text>
</comment>
<dbReference type="Gene3D" id="3.30.560.10">
    <property type="entry name" value="Glucose Oxidase, domain 3"/>
    <property type="match status" value="1"/>
</dbReference>
<dbReference type="Gene3D" id="3.50.50.60">
    <property type="entry name" value="FAD/NAD(P)-binding domain"/>
    <property type="match status" value="1"/>
</dbReference>
<evidence type="ECO:0000256" key="1">
    <source>
        <dbReference type="ARBA" id="ARBA00010790"/>
    </source>
</evidence>
<dbReference type="SUPFAM" id="SSF51905">
    <property type="entry name" value="FAD/NAD(P)-binding domain"/>
    <property type="match status" value="1"/>
</dbReference>
<evidence type="ECO:0000256" key="2">
    <source>
        <dbReference type="PIRSR" id="PIRSR000137-2"/>
    </source>
</evidence>
<dbReference type="EMBL" id="VNKQ01000006">
    <property type="protein sequence ID" value="KAG0650195.1"/>
    <property type="molecule type" value="Genomic_DNA"/>
</dbReference>
<evidence type="ECO:0000313" key="5">
    <source>
        <dbReference type="Proteomes" id="UP000785200"/>
    </source>
</evidence>
<evidence type="ECO:0000259" key="3">
    <source>
        <dbReference type="PROSITE" id="PS00624"/>
    </source>
</evidence>
<dbReference type="InterPro" id="IPR036188">
    <property type="entry name" value="FAD/NAD-bd_sf"/>
</dbReference>
<feature type="binding site" evidence="2">
    <location>
        <position position="242"/>
    </location>
    <ligand>
        <name>FAD</name>
        <dbReference type="ChEBI" id="CHEBI:57692"/>
    </ligand>
</feature>
<dbReference type="GO" id="GO:0016614">
    <property type="term" value="F:oxidoreductase activity, acting on CH-OH group of donors"/>
    <property type="evidence" value="ECO:0007669"/>
    <property type="project" value="InterPro"/>
</dbReference>
<proteinExistence type="inferred from homology"/>
<dbReference type="GO" id="GO:0050660">
    <property type="term" value="F:flavin adenine dinucleotide binding"/>
    <property type="evidence" value="ECO:0007669"/>
    <property type="project" value="InterPro"/>
</dbReference>
<comment type="cofactor">
    <cofactor evidence="2">
        <name>FAD</name>
        <dbReference type="ChEBI" id="CHEBI:57692"/>
    </cofactor>
</comment>
<keyword evidence="2" id="KW-0274">FAD</keyword>
<dbReference type="Pfam" id="PF00732">
    <property type="entry name" value="GMC_oxred_N"/>
    <property type="match status" value="1"/>
</dbReference>
<dbReference type="InterPro" id="IPR007867">
    <property type="entry name" value="GMC_OxRtase_C"/>
</dbReference>
<accession>A0A9P6VLH4</accession>
<keyword evidence="5" id="KW-1185">Reference proteome</keyword>
<dbReference type="InterPro" id="IPR000172">
    <property type="entry name" value="GMC_OxRdtase_N"/>
</dbReference>
<dbReference type="InterPro" id="IPR012132">
    <property type="entry name" value="GMC_OxRdtase"/>
</dbReference>
<evidence type="ECO:0000313" key="4">
    <source>
        <dbReference type="EMBL" id="KAG0650195.1"/>
    </source>
</evidence>
<dbReference type="PANTHER" id="PTHR11552">
    <property type="entry name" value="GLUCOSE-METHANOL-CHOLINE GMC OXIDOREDUCTASE"/>
    <property type="match status" value="1"/>
</dbReference>
<keyword evidence="2" id="KW-0285">Flavoprotein</keyword>
<dbReference type="Proteomes" id="UP000785200">
    <property type="component" value="Unassembled WGS sequence"/>
</dbReference>
<protein>
    <submittedName>
        <fullName evidence="4">Dehydrogenase mpl7</fullName>
    </submittedName>
</protein>
<dbReference type="PIRSF" id="PIRSF000137">
    <property type="entry name" value="Alcohol_oxidase"/>
    <property type="match status" value="1"/>
</dbReference>
<dbReference type="OrthoDB" id="269227at2759"/>
<gene>
    <name evidence="4" type="ORF">D0Z07_2978</name>
</gene>
<dbReference type="PANTHER" id="PTHR11552:SF210">
    <property type="entry name" value="GLUCOSE-METHANOL-CHOLINE OXIDOREDUCTASE N-TERMINAL DOMAIN-CONTAINING PROTEIN-RELATED"/>
    <property type="match status" value="1"/>
</dbReference>
<sequence>MANVDVDNIYDYIVVGGGTAGLVVASRLSEDDQTRVLVIEAGADHQHDPLVETPGLLAALLGNEEYDWNFASVPQETLRNRRVHLSRGKGLGGSSAINFMASVFPSRGSIDSWGELGNTGWSFDSMAPYYQKFFTRHEPGKKVQEIARIDNLDASLSGHGPVQLSFGDEDAYGVSHSSWMDACASLGFKNSNDPMSGSVNGALQVLASIDPASKTRSHAATAFYGENVRRRSNLTVLTETSVQKIEFQGQDSEVVAVGVILKLKDGSLKTIRAGREVVLAAGAVHSPQVLEVSGIGGRRLLEQNGIRVIIDNPGVGENLQDHAMVCQSYEVQDNIASTDKFRDPNLVEAAINQYQKDRGGPLGSSTNSGAFLPMVDGKGRMSVDARKDLLEAHVHDSSPRNLLLKEKFVAGEPLFSLLWFHGQINVPDKSSSFGDYISSSQPQNFLTILNSPGHPLSRGTCHIQSPDINVPPVVDPKYMSHPADLEVMARSVMFGETLMSTEPLRSKVLMPGGARMPEFVPDDIEKAKEVIRTRLISNMHLSGTCAMLPRDQGGVVDENLLVHGTRNLRVIDASIFPLIPIGNIQSTVYAVAEKGADLIKQAQP</sequence>
<dbReference type="SUPFAM" id="SSF54373">
    <property type="entry name" value="FAD-linked reductases, C-terminal domain"/>
    <property type="match status" value="1"/>
</dbReference>
<reference evidence="4" key="1">
    <citation type="submission" date="2019-07" db="EMBL/GenBank/DDBJ databases">
        <title>Hyphodiscus hymeniophilus genome sequencing and assembly.</title>
        <authorList>
            <person name="Kramer G."/>
            <person name="Nodwell J."/>
        </authorList>
    </citation>
    <scope>NUCLEOTIDE SEQUENCE</scope>
    <source>
        <strain evidence="4">ATCC 34498</strain>
    </source>
</reference>
<dbReference type="AlphaFoldDB" id="A0A9P6VLH4"/>
<dbReference type="PROSITE" id="PS00624">
    <property type="entry name" value="GMC_OXRED_2"/>
    <property type="match status" value="1"/>
</dbReference>
<feature type="domain" description="Glucose-methanol-choline oxidoreductase N-terminal" evidence="3">
    <location>
        <begin position="282"/>
        <end position="296"/>
    </location>
</feature>
<dbReference type="Pfam" id="PF05199">
    <property type="entry name" value="GMC_oxred_C"/>
    <property type="match status" value="1"/>
</dbReference>
<organism evidence="4 5">
    <name type="scientific">Hyphodiscus hymeniophilus</name>
    <dbReference type="NCBI Taxonomy" id="353542"/>
    <lineage>
        <taxon>Eukaryota</taxon>
        <taxon>Fungi</taxon>
        <taxon>Dikarya</taxon>
        <taxon>Ascomycota</taxon>
        <taxon>Pezizomycotina</taxon>
        <taxon>Leotiomycetes</taxon>
        <taxon>Helotiales</taxon>
        <taxon>Hyphodiscaceae</taxon>
        <taxon>Hyphodiscus</taxon>
    </lineage>
</organism>